<sequence length="137" mass="16160">MKFKIKHSPIPVAIALMFMPLIFSILFSNHNNIGSVSLMLFSLVTFLSVFTSSYEITDKSLILKYMWFNKEIPFEDIRHLRYSGKPSNSQKWSLQKIEVMYGMYETYSIGVPREEEKFLQMLQEKCPQMKVMDRPVM</sequence>
<reference evidence="3 4" key="1">
    <citation type="submission" date="2017-09" db="EMBL/GenBank/DDBJ databases">
        <title>Large-scale bioinformatics analysis of Bacillus genomes uncovers conserved roles of natural products in bacterial physiology.</title>
        <authorList>
            <consortium name="Agbiome Team Llc"/>
            <person name="Bleich R.M."/>
            <person name="Kirk G.J."/>
            <person name="Santa Maria K.C."/>
            <person name="Allen S.E."/>
            <person name="Farag S."/>
            <person name="Shank E.A."/>
            <person name="Bowers A."/>
        </authorList>
    </citation>
    <scope>NUCLEOTIDE SEQUENCE [LARGE SCALE GENOMIC DNA]</scope>
    <source>
        <strain evidence="3 4">AFS020204</strain>
    </source>
</reference>
<organism evidence="3 4">
    <name type="scientific">Bacillus cereus</name>
    <dbReference type="NCBI Taxonomy" id="1396"/>
    <lineage>
        <taxon>Bacteria</taxon>
        <taxon>Bacillati</taxon>
        <taxon>Bacillota</taxon>
        <taxon>Bacilli</taxon>
        <taxon>Bacillales</taxon>
        <taxon>Bacillaceae</taxon>
        <taxon>Bacillus</taxon>
        <taxon>Bacillus cereus group</taxon>
    </lineage>
</organism>
<comment type="caution">
    <text evidence="3">The sequence shown here is derived from an EMBL/GenBank/DDBJ whole genome shotgun (WGS) entry which is preliminary data.</text>
</comment>
<accession>A0A9X6W2V5</accession>
<dbReference type="InterPro" id="IPR009589">
    <property type="entry name" value="PH_YyaB-like"/>
</dbReference>
<keyword evidence="1" id="KW-1133">Transmembrane helix</keyword>
<feature type="domain" description="Uncharacterized protein YyaB-like PH" evidence="2">
    <location>
        <begin position="53"/>
        <end position="126"/>
    </location>
</feature>
<dbReference type="GO" id="GO:0030153">
    <property type="term" value="P:bacteriocin immunity"/>
    <property type="evidence" value="ECO:0007669"/>
    <property type="project" value="InterPro"/>
</dbReference>
<dbReference type="AlphaFoldDB" id="A0A9X6W2V5"/>
<feature type="transmembrane region" description="Helical" evidence="1">
    <location>
        <begin position="12"/>
        <end position="30"/>
    </location>
</feature>
<proteinExistence type="predicted"/>
<evidence type="ECO:0000256" key="1">
    <source>
        <dbReference type="SAM" id="Phobius"/>
    </source>
</evidence>
<gene>
    <name evidence="3" type="ORF">CN357_03945</name>
</gene>
<dbReference type="Proteomes" id="UP000220210">
    <property type="component" value="Unassembled WGS sequence"/>
</dbReference>
<dbReference type="EMBL" id="NTSO01000002">
    <property type="protein sequence ID" value="PFF51852.1"/>
    <property type="molecule type" value="Genomic_DNA"/>
</dbReference>
<keyword evidence="1" id="KW-0812">Transmembrane</keyword>
<evidence type="ECO:0000313" key="4">
    <source>
        <dbReference type="Proteomes" id="UP000220210"/>
    </source>
</evidence>
<dbReference type="Pfam" id="PF06713">
    <property type="entry name" value="bPH_4"/>
    <property type="match status" value="1"/>
</dbReference>
<evidence type="ECO:0000259" key="2">
    <source>
        <dbReference type="Pfam" id="PF06713"/>
    </source>
</evidence>
<evidence type="ECO:0000313" key="3">
    <source>
        <dbReference type="EMBL" id="PFF51852.1"/>
    </source>
</evidence>
<name>A0A9X6W2V5_BACCE</name>
<feature type="transmembrane region" description="Helical" evidence="1">
    <location>
        <begin position="36"/>
        <end position="56"/>
    </location>
</feature>
<protein>
    <recommendedName>
        <fullName evidence="2">Uncharacterized protein YyaB-like PH domain-containing protein</fullName>
    </recommendedName>
</protein>
<dbReference type="RefSeq" id="WP_000669342.1">
    <property type="nucleotide sequence ID" value="NZ_JARPPC010000002.1"/>
</dbReference>
<keyword evidence="1" id="KW-0472">Membrane</keyword>